<dbReference type="Proteomes" id="UP000419138">
    <property type="component" value="Unassembled WGS sequence"/>
</dbReference>
<protein>
    <submittedName>
        <fullName evidence="1">Uncharacterized protein</fullName>
    </submittedName>
</protein>
<reference evidence="1 2" key="1">
    <citation type="submission" date="2019-05" db="EMBL/GenBank/DDBJ databases">
        <title>Comparative genomics and metabolomics analyses of clavulanic acid producing Streptomyces species provides insight into specialized metabolism and evolution of beta-lactam biosynthetic gene clusters.</title>
        <authorList>
            <person name="Moore M.A."/>
            <person name="Cruz-Morales P."/>
            <person name="Barona Gomez F."/>
            <person name="Kapil T."/>
        </authorList>
    </citation>
    <scope>NUCLEOTIDE SEQUENCE [LARGE SCALE GENOMIC DNA]</scope>
    <source>
        <strain evidence="1 2">NRRL 5741</strain>
    </source>
</reference>
<name>A0A646KSA8_STRJU</name>
<sequence>MTTSPHPDPRLLDPKLAKFNPLRRILVHDDFNTGTHGWIELIGNHDQHGDLDTVDEHMSDFRPPQLSSCSFFDVGTHGAMSGTYALKVATRPVTGHTGVAIRRLTMAGRGRVQFETYLAYKAEAASAENGAAAAPGGGRWDANNHPSEQQFGAFTVATDICDGVRYHNVVRYQNTDLDHRVQHRWMYPTVPEPTPREHFEGKVRLKRTADFTAPGPDDWQQFGELQDLCFNEVPTKVNWHYLRWVIDTGTRRNVELQLNDVVHDMSEVPVPPYDEEYGSLRNLLNFYVSVRTHTDVRNFLYLDSVLISVDW</sequence>
<organism evidence="1 2">
    <name type="scientific">Streptomyces jumonjinensis</name>
    <dbReference type="NCBI Taxonomy" id="1945"/>
    <lineage>
        <taxon>Bacteria</taxon>
        <taxon>Bacillati</taxon>
        <taxon>Actinomycetota</taxon>
        <taxon>Actinomycetes</taxon>
        <taxon>Kitasatosporales</taxon>
        <taxon>Streptomycetaceae</taxon>
        <taxon>Streptomyces</taxon>
    </lineage>
</organism>
<evidence type="ECO:0000313" key="1">
    <source>
        <dbReference type="EMBL" id="MQT05212.1"/>
    </source>
</evidence>
<dbReference type="InterPro" id="IPR046663">
    <property type="entry name" value="DUF6772"/>
</dbReference>
<dbReference type="AlphaFoldDB" id="A0A646KSA8"/>
<proteinExistence type="predicted"/>
<keyword evidence="2" id="KW-1185">Reference proteome</keyword>
<dbReference type="Pfam" id="PF20562">
    <property type="entry name" value="DUF6772"/>
    <property type="match status" value="1"/>
</dbReference>
<dbReference type="EMBL" id="VCLA01000199">
    <property type="protein sequence ID" value="MQT05212.1"/>
    <property type="molecule type" value="Genomic_DNA"/>
</dbReference>
<dbReference type="RefSeq" id="WP_323393615.1">
    <property type="nucleotide sequence ID" value="NZ_JBEPDZ010000031.1"/>
</dbReference>
<comment type="caution">
    <text evidence="1">The sequence shown here is derived from an EMBL/GenBank/DDBJ whole genome shotgun (WGS) entry which is preliminary data.</text>
</comment>
<gene>
    <name evidence="1" type="ORF">FF041_35410</name>
</gene>
<evidence type="ECO:0000313" key="2">
    <source>
        <dbReference type="Proteomes" id="UP000419138"/>
    </source>
</evidence>
<accession>A0A646KSA8</accession>